<evidence type="ECO:0000256" key="9">
    <source>
        <dbReference type="ARBA" id="ARBA00022741"/>
    </source>
</evidence>
<organism evidence="17 18">
    <name type="scientific">Phaeomoniella chlamydospora</name>
    <name type="common">Phaeoacremonium chlamydosporum</name>
    <dbReference type="NCBI Taxonomy" id="158046"/>
    <lineage>
        <taxon>Eukaryota</taxon>
        <taxon>Fungi</taxon>
        <taxon>Dikarya</taxon>
        <taxon>Ascomycota</taxon>
        <taxon>Pezizomycotina</taxon>
        <taxon>Eurotiomycetes</taxon>
        <taxon>Chaetothyriomycetidae</taxon>
        <taxon>Phaeomoniellales</taxon>
        <taxon>Phaeomoniellaceae</taxon>
        <taxon>Phaeomoniella</taxon>
    </lineage>
</organism>
<keyword evidence="13" id="KW-0539">Nucleus</keyword>
<dbReference type="InterPro" id="IPR031167">
    <property type="entry name" value="G_OBG"/>
</dbReference>
<dbReference type="Gene3D" id="2.40.70.10">
    <property type="entry name" value="Acid Proteases"/>
    <property type="match status" value="1"/>
</dbReference>
<dbReference type="GO" id="GO:0005730">
    <property type="term" value="C:nucleolus"/>
    <property type="evidence" value="ECO:0007669"/>
    <property type="project" value="UniProtKB-SubCell"/>
</dbReference>
<sequence length="1049" mass="117339">MTLDDVKALIEGDTNIPSNAQHFFVNGKILNDSKQTLERLEVREGDMLGLAVRDPQKRGPAPETQSRNTGKARRGPDTESLRLQLIGDPRIRAEIRQTAPELADAADNKERFHELFNEHQRKLAQAQAEKEARLAALNADPFNVEAQKEIEEMIRMERVQDNIQEALEHNPEMFGRVTMLYIPVTVNGVPVKAFVDSGAQATIMSPSCAERTNIMRLIDRRYAGIAKGVGTAAILGRVHSAEIQIGKFSLPSSFTVMEGKDVDLLLGLDMLKRHQMDISLRENCLKIHDDKIPFLPESEIPKSAEEAMADEPKIEGPGGMKVGARSGAVEVSSKAATPGPSSLASRPSGSGSSQQQVHPGISVEAVSKITELGFTKEEAIQALSQPPGNNDNDQAGKMKTTWKEIQPVPTSQEFIDIVLSRTQRRLPTQIRSGFKISRIRGFYTRKVKFTAETFAEKFQSILDGFPRLQDIHPFHKDLLNTLYDADHFRIALGQVSTAKRLIETVSRDYVRLLKYAQSLFQCKQLKRAALGRMATICKRLKDPLVYLEQVRQHLGRLPSIDPNTRTLLICGYPNVGKSSFLKSITRADVDVQPYAFTTKSLFVGHFDYKYLRFQAIDTPGILDHPLEEMNTIEMQSITAIAHLRSAILYFMDLSEQCGYTVQAQIQLFRSIRPLFANKLVFIVINKIDVMRPEDLHPDTQQELEALTNENNVEVLQLSCITTEGVSNVKNAACDRLIEERVAQKLKTGTNNTSGAPTGRLGDLLARIHVAQPLGGVVRETFIPEGVTGLKKYDKNDPERRKLARDIEEENGGAGVFNVDLKEDYDLADPEWKHDKVPEVFNGKNVYDFIDPEIESKLAELEEEEEKLEAEGFYDSDESLEDEEEADIRMKADLIREKQALMRNDQKLRKTLHNRALIPRKSQTKTLSQLSAHLDSIGHDPSTASSRLRAQARGRSSARSEADPAESMDVDPSPRERLLERSRSRAPVSNRQATGVADPLKRSKAERLAKLGQVKMNRMARQGEADRHIAAAMPKHLVAGKRGMGKTSRR</sequence>
<evidence type="ECO:0000256" key="4">
    <source>
        <dbReference type="ARBA" id="ARBA00009136"/>
    </source>
</evidence>
<dbReference type="Pfam" id="PF09668">
    <property type="entry name" value="Asp_protease"/>
    <property type="match status" value="1"/>
</dbReference>
<keyword evidence="8" id="KW-0645">Protease</keyword>
<comment type="similarity">
    <text evidence="4">Belongs to the DDI1 family.</text>
</comment>
<dbReference type="OrthoDB" id="415015at2759"/>
<dbReference type="EMBL" id="LCWF01000063">
    <property type="protein sequence ID" value="KKY24107.1"/>
    <property type="molecule type" value="Genomic_DNA"/>
</dbReference>
<dbReference type="CDD" id="cd05479">
    <property type="entry name" value="RP_DDI"/>
    <property type="match status" value="1"/>
</dbReference>
<dbReference type="GO" id="GO:0005525">
    <property type="term" value="F:GTP binding"/>
    <property type="evidence" value="ECO:0007669"/>
    <property type="project" value="UniProtKB-KW"/>
</dbReference>
<keyword evidence="11" id="KW-0378">Hydrolase</keyword>
<dbReference type="Pfam" id="PF08155">
    <property type="entry name" value="NOGCT"/>
    <property type="match status" value="1"/>
</dbReference>
<keyword evidence="9" id="KW-0547">Nucleotide-binding</keyword>
<name>A0A0G2EMW6_PHACM</name>
<evidence type="ECO:0000259" key="16">
    <source>
        <dbReference type="PROSITE" id="PS51710"/>
    </source>
</evidence>
<accession>A0A0G2EMW6</accession>
<proteinExistence type="inferred from homology"/>
<feature type="compositionally biased region" description="Low complexity" evidence="14">
    <location>
        <begin position="338"/>
        <end position="356"/>
    </location>
</feature>
<keyword evidence="10" id="KW-0064">Aspartyl protease</keyword>
<dbReference type="Gene3D" id="1.20.120.1190">
    <property type="match status" value="1"/>
</dbReference>
<evidence type="ECO:0000256" key="5">
    <source>
        <dbReference type="ARBA" id="ARBA00011128"/>
    </source>
</evidence>
<dbReference type="InterPro" id="IPR019103">
    <property type="entry name" value="Peptidase_aspartic_DDI1-type"/>
</dbReference>
<evidence type="ECO:0000256" key="1">
    <source>
        <dbReference type="ARBA" id="ARBA00002889"/>
    </source>
</evidence>
<evidence type="ECO:0000313" key="17">
    <source>
        <dbReference type="EMBL" id="KKY24107.1"/>
    </source>
</evidence>
<feature type="domain" description="OBG-type G" evidence="16">
    <location>
        <begin position="565"/>
        <end position="737"/>
    </location>
</feature>
<dbReference type="FunFam" id="3.40.50.300:FF:000496">
    <property type="entry name" value="Nucleolar GTP-binding protein 1"/>
    <property type="match status" value="1"/>
</dbReference>
<dbReference type="CDD" id="cd01897">
    <property type="entry name" value="NOG"/>
    <property type="match status" value="1"/>
</dbReference>
<evidence type="ECO:0000259" key="15">
    <source>
        <dbReference type="PROSITE" id="PS50053"/>
    </source>
</evidence>
<feature type="compositionally biased region" description="Low complexity" evidence="14">
    <location>
        <begin position="943"/>
        <end position="958"/>
    </location>
</feature>
<evidence type="ECO:0000256" key="12">
    <source>
        <dbReference type="ARBA" id="ARBA00023134"/>
    </source>
</evidence>
<comment type="subunit">
    <text evidence="5">Binds ubiquitin and polyubiquitinated proteins.</text>
</comment>
<comment type="caution">
    <text evidence="17">The sequence shown here is derived from an EMBL/GenBank/DDBJ whole genome shotgun (WGS) entry which is preliminary data.</text>
</comment>
<evidence type="ECO:0000256" key="7">
    <source>
        <dbReference type="ARBA" id="ARBA00022517"/>
    </source>
</evidence>
<dbReference type="GO" id="GO:0004190">
    <property type="term" value="F:aspartic-type endopeptidase activity"/>
    <property type="evidence" value="ECO:0007669"/>
    <property type="project" value="UniProtKB-KW"/>
</dbReference>
<dbReference type="InterPro" id="IPR012973">
    <property type="entry name" value="NOG_C"/>
</dbReference>
<comment type="function">
    <text evidence="1">Involved in the biogenesis of the 60S ribosomal subunit.</text>
</comment>
<evidence type="ECO:0000256" key="8">
    <source>
        <dbReference type="ARBA" id="ARBA00022670"/>
    </source>
</evidence>
<evidence type="ECO:0000313" key="18">
    <source>
        <dbReference type="Proteomes" id="UP000053317"/>
    </source>
</evidence>
<evidence type="ECO:0000256" key="11">
    <source>
        <dbReference type="ARBA" id="ARBA00022801"/>
    </source>
</evidence>
<feature type="domain" description="Ubiquitin-like" evidence="15">
    <location>
        <begin position="1"/>
        <end position="57"/>
    </location>
</feature>
<comment type="subcellular location">
    <subcellularLocation>
        <location evidence="3">Nucleus</location>
        <location evidence="3">Nucleolus</location>
    </subcellularLocation>
</comment>
<dbReference type="Gene3D" id="3.10.20.90">
    <property type="entry name" value="Phosphatidylinositol 3-kinase Catalytic Subunit, Chain A, domain 1"/>
    <property type="match status" value="1"/>
</dbReference>
<dbReference type="PROSITE" id="PS50053">
    <property type="entry name" value="UBIQUITIN_2"/>
    <property type="match status" value="1"/>
</dbReference>
<evidence type="ECO:0000256" key="6">
    <source>
        <dbReference type="ARBA" id="ARBA00021491"/>
    </source>
</evidence>
<evidence type="ECO:0000256" key="10">
    <source>
        <dbReference type="ARBA" id="ARBA00022750"/>
    </source>
</evidence>
<dbReference type="SUPFAM" id="SSF50630">
    <property type="entry name" value="Acid proteases"/>
    <property type="match status" value="1"/>
</dbReference>
<dbReference type="Gene3D" id="3.40.50.300">
    <property type="entry name" value="P-loop containing nucleotide triphosphate hydrolases"/>
    <property type="match status" value="1"/>
</dbReference>
<dbReference type="SUPFAM" id="SSF54236">
    <property type="entry name" value="Ubiquitin-like"/>
    <property type="match status" value="1"/>
</dbReference>
<dbReference type="InterPro" id="IPR041623">
    <property type="entry name" value="NOG1_N"/>
</dbReference>
<reference evidence="17 18" key="2">
    <citation type="submission" date="2015-05" db="EMBL/GenBank/DDBJ databases">
        <authorList>
            <person name="Morales-Cruz A."/>
            <person name="Amrine K.C."/>
            <person name="Cantu D."/>
        </authorList>
    </citation>
    <scope>NUCLEOTIDE SEQUENCE [LARGE SCALE GENOMIC DNA]</scope>
    <source>
        <strain evidence="17">UCRPC4</strain>
    </source>
</reference>
<dbReference type="Pfam" id="PF17835">
    <property type="entry name" value="NOG1_N"/>
    <property type="match status" value="1"/>
</dbReference>
<keyword evidence="7" id="KW-0690">Ribosome biogenesis</keyword>
<feature type="compositionally biased region" description="Basic and acidic residues" evidence="14">
    <location>
        <begin position="971"/>
        <end position="982"/>
    </location>
</feature>
<evidence type="ECO:0000256" key="14">
    <source>
        <dbReference type="SAM" id="MobiDB-lite"/>
    </source>
</evidence>
<dbReference type="InterPro" id="IPR029071">
    <property type="entry name" value="Ubiquitin-like_domsf"/>
</dbReference>
<protein>
    <recommendedName>
        <fullName evidence="6">DNA damage-inducible protein 1</fullName>
    </recommendedName>
</protein>
<dbReference type="PROSITE" id="PS51710">
    <property type="entry name" value="G_OBG"/>
    <property type="match status" value="1"/>
</dbReference>
<dbReference type="Pfam" id="PF06858">
    <property type="entry name" value="NOG1"/>
    <property type="match status" value="1"/>
</dbReference>
<evidence type="ECO:0000256" key="13">
    <source>
        <dbReference type="ARBA" id="ARBA00023242"/>
    </source>
</evidence>
<evidence type="ECO:0000256" key="3">
    <source>
        <dbReference type="ARBA" id="ARBA00004604"/>
    </source>
</evidence>
<dbReference type="PANTHER" id="PTHR45759">
    <property type="entry name" value="NUCLEOLAR GTP-BINDING PROTEIN 1"/>
    <property type="match status" value="1"/>
</dbReference>
<reference evidence="17 18" key="1">
    <citation type="submission" date="2015-05" db="EMBL/GenBank/DDBJ databases">
        <title>Distinctive expansion of gene families associated with plant cell wall degradation and secondary metabolism in the genomes of grapevine trunk pathogens.</title>
        <authorList>
            <person name="Lawrence D.P."/>
            <person name="Travadon R."/>
            <person name="Rolshausen P.E."/>
            <person name="Baumgartner K."/>
        </authorList>
    </citation>
    <scope>NUCLEOTIDE SEQUENCE [LARGE SCALE GENOMIC DNA]</scope>
    <source>
        <strain evidence="17">UCRPC4</strain>
    </source>
</reference>
<keyword evidence="18" id="KW-1185">Reference proteome</keyword>
<feature type="region of interest" description="Disordered" evidence="14">
    <location>
        <begin position="312"/>
        <end position="359"/>
    </location>
</feature>
<gene>
    <name evidence="17" type="ORF">UCRPC4_g02573</name>
</gene>
<dbReference type="GO" id="GO:0042254">
    <property type="term" value="P:ribosome biogenesis"/>
    <property type="evidence" value="ECO:0007669"/>
    <property type="project" value="UniProtKB-KW"/>
</dbReference>
<dbReference type="AlphaFoldDB" id="A0A0G2EMW6"/>
<dbReference type="GO" id="GO:0006508">
    <property type="term" value="P:proteolysis"/>
    <property type="evidence" value="ECO:0007669"/>
    <property type="project" value="UniProtKB-KW"/>
</dbReference>
<feature type="region of interest" description="Disordered" evidence="14">
    <location>
        <begin position="49"/>
        <end position="78"/>
    </location>
</feature>
<feature type="region of interest" description="Disordered" evidence="14">
    <location>
        <begin position="934"/>
        <end position="1006"/>
    </location>
</feature>
<keyword evidence="12" id="KW-0342">GTP-binding</keyword>
<dbReference type="CDD" id="cd01796">
    <property type="entry name" value="Ubl_Ddi1_like"/>
    <property type="match status" value="1"/>
</dbReference>
<evidence type="ECO:0000256" key="2">
    <source>
        <dbReference type="ARBA" id="ARBA00003231"/>
    </source>
</evidence>
<dbReference type="InterPro" id="IPR027417">
    <property type="entry name" value="P-loop_NTPase"/>
</dbReference>
<dbReference type="InterPro" id="IPR000626">
    <property type="entry name" value="Ubiquitin-like_dom"/>
</dbReference>
<comment type="function">
    <text evidence="2">Probable aspartic protease. May be involved in the regulation of exocytosis. Acts as a linker between the 19S proteasome and polyubiquitinated proteins via UBA domain interactions with ubiquitin for their subsequent degradation. Required for S-phase checkpoint control.</text>
</comment>
<dbReference type="SUPFAM" id="SSF52540">
    <property type="entry name" value="P-loop containing nucleoside triphosphate hydrolases"/>
    <property type="match status" value="1"/>
</dbReference>
<dbReference type="InterPro" id="IPR021109">
    <property type="entry name" value="Peptidase_aspartic_dom_sf"/>
</dbReference>
<dbReference type="InterPro" id="IPR010674">
    <property type="entry name" value="NOG1_Rossman_fold_dom"/>
</dbReference>
<dbReference type="InterPro" id="IPR033882">
    <property type="entry name" value="DDI1_N"/>
</dbReference>
<dbReference type="Proteomes" id="UP000053317">
    <property type="component" value="Unassembled WGS sequence"/>
</dbReference>